<accession>A0ABD0L153</accession>
<name>A0ABD0L153_9CAEN</name>
<sequence length="85" mass="9645">MSAGKNFLLKVSRGMPKAKKLCQTLTFTEWTKSPVKPILQTDVSTIAFNRVATWPLETAQFRKTHKTQGFRLPVFPMTNFAAQTE</sequence>
<comment type="caution">
    <text evidence="1">The sequence shown here is derived from an EMBL/GenBank/DDBJ whole genome shotgun (WGS) entry which is preliminary data.</text>
</comment>
<reference evidence="1 2" key="1">
    <citation type="journal article" date="2023" name="Sci. Data">
        <title>Genome assembly of the Korean intertidal mud-creeper Batillaria attramentaria.</title>
        <authorList>
            <person name="Patra A.K."/>
            <person name="Ho P.T."/>
            <person name="Jun S."/>
            <person name="Lee S.J."/>
            <person name="Kim Y."/>
            <person name="Won Y.J."/>
        </authorList>
    </citation>
    <scope>NUCLEOTIDE SEQUENCE [LARGE SCALE GENOMIC DNA]</scope>
    <source>
        <strain evidence="1">Wonlab-2016</strain>
    </source>
</reference>
<dbReference type="AlphaFoldDB" id="A0ABD0L153"/>
<proteinExistence type="predicted"/>
<protein>
    <submittedName>
        <fullName evidence="1">Uncharacterized protein</fullName>
    </submittedName>
</protein>
<dbReference type="EMBL" id="JACVVK020000096">
    <property type="protein sequence ID" value="KAK7493081.1"/>
    <property type="molecule type" value="Genomic_DNA"/>
</dbReference>
<evidence type="ECO:0000313" key="2">
    <source>
        <dbReference type="Proteomes" id="UP001519460"/>
    </source>
</evidence>
<keyword evidence="2" id="KW-1185">Reference proteome</keyword>
<dbReference type="Proteomes" id="UP001519460">
    <property type="component" value="Unassembled WGS sequence"/>
</dbReference>
<gene>
    <name evidence="1" type="ORF">BaRGS_00015602</name>
</gene>
<organism evidence="1 2">
    <name type="scientific">Batillaria attramentaria</name>
    <dbReference type="NCBI Taxonomy" id="370345"/>
    <lineage>
        <taxon>Eukaryota</taxon>
        <taxon>Metazoa</taxon>
        <taxon>Spiralia</taxon>
        <taxon>Lophotrochozoa</taxon>
        <taxon>Mollusca</taxon>
        <taxon>Gastropoda</taxon>
        <taxon>Caenogastropoda</taxon>
        <taxon>Sorbeoconcha</taxon>
        <taxon>Cerithioidea</taxon>
        <taxon>Batillariidae</taxon>
        <taxon>Batillaria</taxon>
    </lineage>
</organism>
<evidence type="ECO:0000313" key="1">
    <source>
        <dbReference type="EMBL" id="KAK7493081.1"/>
    </source>
</evidence>